<evidence type="ECO:0000256" key="1">
    <source>
        <dbReference type="SAM" id="MobiDB-lite"/>
    </source>
</evidence>
<dbReference type="Proteomes" id="UP000696573">
    <property type="component" value="Unassembled WGS sequence"/>
</dbReference>
<reference evidence="2" key="1">
    <citation type="submission" date="2021-10" db="EMBL/GenBank/DDBJ databases">
        <authorList>
            <person name="Piombo E."/>
        </authorList>
    </citation>
    <scope>NUCLEOTIDE SEQUENCE</scope>
</reference>
<evidence type="ECO:0000313" key="3">
    <source>
        <dbReference type="Proteomes" id="UP000696573"/>
    </source>
</evidence>
<feature type="compositionally biased region" description="Basic and acidic residues" evidence="1">
    <location>
        <begin position="31"/>
        <end position="41"/>
    </location>
</feature>
<comment type="caution">
    <text evidence="2">The sequence shown here is derived from an EMBL/GenBank/DDBJ whole genome shotgun (WGS) entry which is preliminary data.</text>
</comment>
<dbReference type="AlphaFoldDB" id="A0A9N9VIU8"/>
<keyword evidence="3" id="KW-1185">Reference proteome</keyword>
<protein>
    <submittedName>
        <fullName evidence="2">Uncharacterized protein</fullName>
    </submittedName>
</protein>
<feature type="compositionally biased region" description="Polar residues" evidence="1">
    <location>
        <begin position="7"/>
        <end position="18"/>
    </location>
</feature>
<sequence>MEPRLLMSSNAHQHASTDVNRRPHLPNARAEGAEKKVNRSEDENDGTETLTWTSDYVREAAHAVSLTVIEPFGSLIAGPFGQGIINGVIM</sequence>
<proteinExistence type="predicted"/>
<evidence type="ECO:0000313" key="2">
    <source>
        <dbReference type="EMBL" id="CAH0025908.1"/>
    </source>
</evidence>
<dbReference type="EMBL" id="CABFNQ020000716">
    <property type="protein sequence ID" value="CAH0025908.1"/>
    <property type="molecule type" value="Genomic_DNA"/>
</dbReference>
<feature type="region of interest" description="Disordered" evidence="1">
    <location>
        <begin position="1"/>
        <end position="50"/>
    </location>
</feature>
<accession>A0A9N9VIU8</accession>
<organism evidence="2 3">
    <name type="scientific">Clonostachys rhizophaga</name>
    <dbReference type="NCBI Taxonomy" id="160324"/>
    <lineage>
        <taxon>Eukaryota</taxon>
        <taxon>Fungi</taxon>
        <taxon>Dikarya</taxon>
        <taxon>Ascomycota</taxon>
        <taxon>Pezizomycotina</taxon>
        <taxon>Sordariomycetes</taxon>
        <taxon>Hypocreomycetidae</taxon>
        <taxon>Hypocreales</taxon>
        <taxon>Bionectriaceae</taxon>
        <taxon>Clonostachys</taxon>
    </lineage>
</organism>
<gene>
    <name evidence="2" type="ORF">CRHIZ90672A_00016396</name>
</gene>
<name>A0A9N9VIU8_9HYPO</name>